<dbReference type="RefSeq" id="WP_200352540.1">
    <property type="nucleotide sequence ID" value="NZ_JAENIK010000012.1"/>
</dbReference>
<evidence type="ECO:0000256" key="3">
    <source>
        <dbReference type="ARBA" id="ARBA00022840"/>
    </source>
</evidence>
<keyword evidence="3 5" id="KW-0067">ATP-binding</keyword>
<sequence>MLTIHKLTKTLGGRTLLREAEMSINWGERVALVGPNGAGKSTLFRMILDEDQPDEGKIERDEYAITGYLPQEAGEPTDETILEIAIGITPEMIGLLRTIREGEKSGDLSTPEFAHAQDQFTALNGYQLEPKAKKILSGLGFKQEDFNKPAREYSGGWVMRAHLARLLVMEPDLLMLDEPTNHLDLLSLLWLQRYLLNYSGAILMISHDRDFMDSIIETVIEIDPDAAALISYTGNYSAFLDQRDKRYELQVQAYRNQNKEIEAHQEFIERFRQVGSKAAQVQSRIKLVEKIERIEKPRTPRKPFKFSFPQPPRSNQKVMELTQMGQSYGEKRIYKDLDLTIERNDKIVLVGPNGAGKTTLLKILAGEIQINEGKREPGYATKIGYYSQHRAEALNEYNTVLEEVMGACTTLREEDARAILGTFLFRRADVEKRCGVLSGGEKSRLNLVKFLVDPPNLLLMDEPTTHLDILSIDSLVAALKNYEGTLVFISHDVHFIRTLAETTLHITRNEKNPEKGALVTRYTGGYDYFIEKSGLSDDRGAVTA</sequence>
<dbReference type="GO" id="GO:0016887">
    <property type="term" value="F:ATP hydrolysis activity"/>
    <property type="evidence" value="ECO:0007669"/>
    <property type="project" value="InterPro"/>
</dbReference>
<dbReference type="PROSITE" id="PS50893">
    <property type="entry name" value="ABC_TRANSPORTER_2"/>
    <property type="match status" value="2"/>
</dbReference>
<dbReference type="InterPro" id="IPR003439">
    <property type="entry name" value="ABC_transporter-like_ATP-bd"/>
</dbReference>
<dbReference type="PROSITE" id="PS00211">
    <property type="entry name" value="ABC_TRANSPORTER_1"/>
    <property type="match status" value="1"/>
</dbReference>
<comment type="caution">
    <text evidence="5">The sequence shown here is derived from an EMBL/GenBank/DDBJ whole genome shotgun (WGS) entry which is preliminary data.</text>
</comment>
<dbReference type="PANTHER" id="PTHR19211">
    <property type="entry name" value="ATP-BINDING TRANSPORT PROTEIN-RELATED"/>
    <property type="match status" value="1"/>
</dbReference>
<evidence type="ECO:0000256" key="1">
    <source>
        <dbReference type="ARBA" id="ARBA00022737"/>
    </source>
</evidence>
<accession>A0A934R7Z5</accession>
<protein>
    <submittedName>
        <fullName evidence="5">ABC-F family ATP-binding cassette domain-containing protein</fullName>
    </submittedName>
</protein>
<dbReference type="GO" id="GO:0005524">
    <property type="term" value="F:ATP binding"/>
    <property type="evidence" value="ECO:0007669"/>
    <property type="project" value="UniProtKB-KW"/>
</dbReference>
<dbReference type="InterPro" id="IPR032781">
    <property type="entry name" value="ABC_tran_Xtn"/>
</dbReference>
<dbReference type="InterPro" id="IPR050611">
    <property type="entry name" value="ABCF"/>
</dbReference>
<evidence type="ECO:0000313" key="5">
    <source>
        <dbReference type="EMBL" id="MBK1817603.1"/>
    </source>
</evidence>
<dbReference type="FunFam" id="3.40.50.300:FF:000011">
    <property type="entry name" value="Putative ABC transporter ATP-binding component"/>
    <property type="match status" value="1"/>
</dbReference>
<keyword evidence="1" id="KW-0677">Repeat</keyword>
<evidence type="ECO:0000259" key="4">
    <source>
        <dbReference type="PROSITE" id="PS50893"/>
    </source>
</evidence>
<dbReference type="EMBL" id="JAENIK010000012">
    <property type="protein sequence ID" value="MBK1817603.1"/>
    <property type="molecule type" value="Genomic_DNA"/>
</dbReference>
<dbReference type="NCBIfam" id="NF000355">
    <property type="entry name" value="ribo_prot_ABC_F"/>
    <property type="match status" value="1"/>
</dbReference>
<dbReference type="CDD" id="cd03221">
    <property type="entry name" value="ABCF_EF-3"/>
    <property type="match status" value="2"/>
</dbReference>
<gene>
    <name evidence="5" type="ORF">JIN84_18435</name>
</gene>
<dbReference type="Pfam" id="PF12848">
    <property type="entry name" value="ABC_tran_Xtn"/>
    <property type="match status" value="1"/>
</dbReference>
<evidence type="ECO:0000313" key="6">
    <source>
        <dbReference type="Proteomes" id="UP000600139"/>
    </source>
</evidence>
<keyword evidence="6" id="KW-1185">Reference proteome</keyword>
<dbReference type="InterPro" id="IPR027417">
    <property type="entry name" value="P-loop_NTPase"/>
</dbReference>
<organism evidence="5 6">
    <name type="scientific">Luteolibacter yonseiensis</name>
    <dbReference type="NCBI Taxonomy" id="1144680"/>
    <lineage>
        <taxon>Bacteria</taxon>
        <taxon>Pseudomonadati</taxon>
        <taxon>Verrucomicrobiota</taxon>
        <taxon>Verrucomicrobiia</taxon>
        <taxon>Verrucomicrobiales</taxon>
        <taxon>Verrucomicrobiaceae</taxon>
        <taxon>Luteolibacter</taxon>
    </lineage>
</organism>
<dbReference type="Gene3D" id="3.40.50.300">
    <property type="entry name" value="P-loop containing nucleotide triphosphate hydrolases"/>
    <property type="match status" value="2"/>
</dbReference>
<dbReference type="SMART" id="SM00382">
    <property type="entry name" value="AAA"/>
    <property type="match status" value="2"/>
</dbReference>
<dbReference type="InterPro" id="IPR003593">
    <property type="entry name" value="AAA+_ATPase"/>
</dbReference>
<dbReference type="AlphaFoldDB" id="A0A934R7Z5"/>
<evidence type="ECO:0000256" key="2">
    <source>
        <dbReference type="ARBA" id="ARBA00022741"/>
    </source>
</evidence>
<keyword evidence="2" id="KW-0547">Nucleotide-binding</keyword>
<dbReference type="SUPFAM" id="SSF52540">
    <property type="entry name" value="P-loop containing nucleoside triphosphate hydrolases"/>
    <property type="match status" value="2"/>
</dbReference>
<dbReference type="Proteomes" id="UP000600139">
    <property type="component" value="Unassembled WGS sequence"/>
</dbReference>
<dbReference type="PANTHER" id="PTHR19211:SF14">
    <property type="entry name" value="ATP-BINDING CASSETTE SUB-FAMILY F MEMBER 1"/>
    <property type="match status" value="1"/>
</dbReference>
<proteinExistence type="predicted"/>
<name>A0A934R7Z5_9BACT</name>
<dbReference type="Pfam" id="PF00005">
    <property type="entry name" value="ABC_tran"/>
    <property type="match status" value="2"/>
</dbReference>
<feature type="domain" description="ABC transporter" evidence="4">
    <location>
        <begin position="2"/>
        <end position="252"/>
    </location>
</feature>
<feature type="domain" description="ABC transporter" evidence="4">
    <location>
        <begin position="319"/>
        <end position="533"/>
    </location>
</feature>
<dbReference type="InterPro" id="IPR017871">
    <property type="entry name" value="ABC_transporter-like_CS"/>
</dbReference>
<reference evidence="5" key="1">
    <citation type="submission" date="2021-01" db="EMBL/GenBank/DDBJ databases">
        <title>Modified the classification status of verrucomicrobia.</title>
        <authorList>
            <person name="Feng X."/>
        </authorList>
    </citation>
    <scope>NUCLEOTIDE SEQUENCE</scope>
    <source>
        <strain evidence="5">JCM 18052</strain>
    </source>
</reference>